<evidence type="ECO:0000259" key="5">
    <source>
        <dbReference type="PROSITE" id="PS51736"/>
    </source>
</evidence>
<evidence type="ECO:0000313" key="7">
    <source>
        <dbReference type="Proteomes" id="UP000074119"/>
    </source>
</evidence>
<dbReference type="GO" id="GO:0000150">
    <property type="term" value="F:DNA strand exchange activity"/>
    <property type="evidence" value="ECO:0007669"/>
    <property type="project" value="InterPro"/>
</dbReference>
<dbReference type="KEGG" id="zal:AZF00_00765"/>
<dbReference type="InterPro" id="IPR025827">
    <property type="entry name" value="Zn_ribbon_recom_dom"/>
</dbReference>
<dbReference type="InterPro" id="IPR006119">
    <property type="entry name" value="Resolv_N"/>
</dbReference>
<dbReference type="Gene3D" id="3.40.50.1390">
    <property type="entry name" value="Resolvase, N-terminal catalytic domain"/>
    <property type="match status" value="1"/>
</dbReference>
<dbReference type="PANTHER" id="PTHR30461">
    <property type="entry name" value="DNA-INVERTASE FROM LAMBDOID PROPHAGE"/>
    <property type="match status" value="1"/>
</dbReference>
<dbReference type="GO" id="GO:0015074">
    <property type="term" value="P:DNA integration"/>
    <property type="evidence" value="ECO:0007669"/>
    <property type="project" value="UniProtKB-KW"/>
</dbReference>
<evidence type="ECO:0000313" key="6">
    <source>
        <dbReference type="EMBL" id="AMO66919.1"/>
    </source>
</evidence>
<name>A0A127M129_9GAMM</name>
<dbReference type="Pfam" id="PF07508">
    <property type="entry name" value="Recombinase"/>
    <property type="match status" value="1"/>
</dbReference>
<dbReference type="PROSITE" id="PS51736">
    <property type="entry name" value="RECOMBINASES_3"/>
    <property type="match status" value="1"/>
</dbReference>
<dbReference type="InterPro" id="IPR038109">
    <property type="entry name" value="DNA_bind_recomb_sf"/>
</dbReference>
<gene>
    <name evidence="6" type="ORF">AZF00_00765</name>
</gene>
<feature type="active site" description="O-(5'-phospho-DNA)-serine intermediate" evidence="4">
    <location>
        <position position="11"/>
    </location>
</feature>
<dbReference type="CDD" id="cd00338">
    <property type="entry name" value="Ser_Recombinase"/>
    <property type="match status" value="1"/>
</dbReference>
<protein>
    <recommendedName>
        <fullName evidence="5">Resolvase/invertase-type recombinase catalytic domain-containing protein</fullName>
    </recommendedName>
</protein>
<sequence length="580" mass="66290">MPKAIPYIRFSAAHQGDGSTVARQQDRIADWLSKNDDYFLLKETFHDLAVSGFSGKHLEDNQGFGRILQAIESGDIGSGDCILVEAIDRIGRLEPMEMFTHINKIVSNGVDIITLEDNQTFSHKTLNSGHGQLFTLVGKIQQAHEYSSRLSNRIRSAYLKKVERARNGQTDNIRRHTPFWLTTSGKLIPENTEVLRECIALYIKGYGHRKIILTLVEKHPILSNTHPSTLKRWFKNRALIGEWETSDGEVIPNVCEKAVDLETFYELQRLAKARARRPSPSESYELSGLCYCSNCGAPYHFRRKRHLKEIIIYANCSQYLKRGAHYCDNKPSWPYEVLKFIHDNTYSLHLALAAMDLQQSKDAKRLQLLIDEKGAIDDRLKKLIGVLEVAPDQEVLIVRLKELDGQQKQLSKEINYLEKVLSGEELNALDLASEPDYRGKLLRDEGGFQVYENNDPYLNSVNSDIDAIESDPIHLRSSLKRRGYAIELNQKTASIRDAYPRGEFTLIKRSTRHNCYLVRWYTPPFEILSAEDEETKYPIEEDERFFAMRRNCGVIAAASSYEELLETLESITEASVISKG</sequence>
<proteinExistence type="predicted"/>
<accession>A0A127M129</accession>
<keyword evidence="2" id="KW-0238">DNA-binding</keyword>
<evidence type="ECO:0000256" key="4">
    <source>
        <dbReference type="PIRSR" id="PIRSR606118-50"/>
    </source>
</evidence>
<evidence type="ECO:0000256" key="2">
    <source>
        <dbReference type="ARBA" id="ARBA00023125"/>
    </source>
</evidence>
<dbReference type="SMART" id="SM00857">
    <property type="entry name" value="Resolvase"/>
    <property type="match status" value="1"/>
</dbReference>
<dbReference type="InterPro" id="IPR006118">
    <property type="entry name" value="Recombinase_CS"/>
</dbReference>
<feature type="domain" description="Resolvase/invertase-type recombinase catalytic" evidence="5">
    <location>
        <begin position="3"/>
        <end position="165"/>
    </location>
</feature>
<dbReference type="AlphaFoldDB" id="A0A127M129"/>
<evidence type="ECO:0000256" key="1">
    <source>
        <dbReference type="ARBA" id="ARBA00022908"/>
    </source>
</evidence>
<dbReference type="Pfam" id="PF13408">
    <property type="entry name" value="Zn_ribbon_recom"/>
    <property type="match status" value="1"/>
</dbReference>
<dbReference type="Pfam" id="PF00239">
    <property type="entry name" value="Resolvase"/>
    <property type="match status" value="1"/>
</dbReference>
<organism evidence="6 7">
    <name type="scientific">Zhongshania aliphaticivorans</name>
    <dbReference type="NCBI Taxonomy" id="1470434"/>
    <lineage>
        <taxon>Bacteria</taxon>
        <taxon>Pseudomonadati</taxon>
        <taxon>Pseudomonadota</taxon>
        <taxon>Gammaproteobacteria</taxon>
        <taxon>Cellvibrionales</taxon>
        <taxon>Spongiibacteraceae</taxon>
        <taxon>Zhongshania</taxon>
    </lineage>
</organism>
<dbReference type="Proteomes" id="UP000074119">
    <property type="component" value="Chromosome"/>
</dbReference>
<reference evidence="6 7" key="1">
    <citation type="submission" date="2015-12" db="EMBL/GenBank/DDBJ databases">
        <authorList>
            <person name="Shamseldin A."/>
            <person name="Moawad H."/>
            <person name="Abd El-Rahim W.M."/>
            <person name="Sadowsky M.J."/>
        </authorList>
    </citation>
    <scope>NUCLEOTIDE SEQUENCE [LARGE SCALE GENOMIC DNA]</scope>
    <source>
        <strain evidence="6 7">SM2</strain>
    </source>
</reference>
<keyword evidence="3" id="KW-0233">DNA recombination</keyword>
<dbReference type="GO" id="GO:0003677">
    <property type="term" value="F:DNA binding"/>
    <property type="evidence" value="ECO:0007669"/>
    <property type="project" value="UniProtKB-KW"/>
</dbReference>
<dbReference type="Gene3D" id="3.90.1750.20">
    <property type="entry name" value="Putative Large Serine Recombinase, Chain B, Domain 2"/>
    <property type="match status" value="1"/>
</dbReference>
<dbReference type="InterPro" id="IPR011109">
    <property type="entry name" value="DNA_bind_recombinase_dom"/>
</dbReference>
<dbReference type="EMBL" id="CP014544">
    <property type="protein sequence ID" value="AMO66919.1"/>
    <property type="molecule type" value="Genomic_DNA"/>
</dbReference>
<dbReference type="SUPFAM" id="SSF53041">
    <property type="entry name" value="Resolvase-like"/>
    <property type="match status" value="1"/>
</dbReference>
<dbReference type="STRING" id="1470434.AZF00_00765"/>
<dbReference type="InterPro" id="IPR050639">
    <property type="entry name" value="SSR_resolvase"/>
</dbReference>
<dbReference type="PANTHER" id="PTHR30461:SF2">
    <property type="entry name" value="SERINE RECOMBINASE PINE-RELATED"/>
    <property type="match status" value="1"/>
</dbReference>
<evidence type="ECO:0000256" key="3">
    <source>
        <dbReference type="ARBA" id="ARBA00023172"/>
    </source>
</evidence>
<dbReference type="InterPro" id="IPR036162">
    <property type="entry name" value="Resolvase-like_N_sf"/>
</dbReference>
<keyword evidence="1" id="KW-0229">DNA integration</keyword>
<dbReference type="RefSeq" id="WP_062382404.1">
    <property type="nucleotide sequence ID" value="NZ_CP014544.1"/>
</dbReference>
<dbReference type="PROSITE" id="PS00398">
    <property type="entry name" value="RECOMBINASES_2"/>
    <property type="match status" value="1"/>
</dbReference>